<gene>
    <name evidence="3" type="primary">LOC116295696</name>
</gene>
<dbReference type="OrthoDB" id="5968876at2759"/>
<proteinExistence type="predicted"/>
<evidence type="ECO:0000313" key="2">
    <source>
        <dbReference type="Proteomes" id="UP000515163"/>
    </source>
</evidence>
<sequence length="169" mass="19465">MIAYSYVGMYSRHILAILHFNSNLYREVKYKADGTEQLRVSYPKFKNGEATVRNVCITQNFDYVEELYDTFLTSSKEEIRSARDELQEMTPSPMNSVLQKQPVAEAIQKRLERRSMEVADTPATTPALQNQAQVQHEVPANRAPPKCRQCQQPMKGHNKVKDCPRNNKT</sequence>
<name>A0A6P8I3I1_ACTTE</name>
<keyword evidence="2" id="KW-1185">Reference proteome</keyword>
<protein>
    <submittedName>
        <fullName evidence="3">Uncharacterized protein LOC116295696</fullName>
    </submittedName>
</protein>
<organism evidence="2 3">
    <name type="scientific">Actinia tenebrosa</name>
    <name type="common">Australian red waratah sea anemone</name>
    <dbReference type="NCBI Taxonomy" id="6105"/>
    <lineage>
        <taxon>Eukaryota</taxon>
        <taxon>Metazoa</taxon>
        <taxon>Cnidaria</taxon>
        <taxon>Anthozoa</taxon>
        <taxon>Hexacorallia</taxon>
        <taxon>Actiniaria</taxon>
        <taxon>Actiniidae</taxon>
        <taxon>Actinia</taxon>
    </lineage>
</organism>
<evidence type="ECO:0000256" key="1">
    <source>
        <dbReference type="SAM" id="MobiDB-lite"/>
    </source>
</evidence>
<dbReference type="Proteomes" id="UP000515163">
    <property type="component" value="Unplaced"/>
</dbReference>
<reference evidence="3" key="1">
    <citation type="submission" date="2025-08" db="UniProtKB">
        <authorList>
            <consortium name="RefSeq"/>
        </authorList>
    </citation>
    <scope>IDENTIFICATION</scope>
</reference>
<evidence type="ECO:0000313" key="3">
    <source>
        <dbReference type="RefSeq" id="XP_031559462.1"/>
    </source>
</evidence>
<feature type="compositionally biased region" description="Basic and acidic residues" evidence="1">
    <location>
        <begin position="159"/>
        <end position="169"/>
    </location>
</feature>
<dbReference type="GeneID" id="116295696"/>
<dbReference type="KEGG" id="aten:116295696"/>
<accession>A0A6P8I3I1</accession>
<dbReference type="AlphaFoldDB" id="A0A6P8I3I1"/>
<feature type="region of interest" description="Disordered" evidence="1">
    <location>
        <begin position="140"/>
        <end position="169"/>
    </location>
</feature>
<dbReference type="InParanoid" id="A0A6P8I3I1"/>
<dbReference type="RefSeq" id="XP_031559462.1">
    <property type="nucleotide sequence ID" value="XM_031703602.1"/>
</dbReference>